<reference evidence="3" key="1">
    <citation type="submission" date="2020-01" db="EMBL/GenBank/DDBJ databases">
        <authorList>
            <consortium name="DOE Joint Genome Institute"/>
            <person name="Haridas S."/>
            <person name="Albert R."/>
            <person name="Binder M."/>
            <person name="Bloem J."/>
            <person name="Labutti K."/>
            <person name="Salamov A."/>
            <person name="Andreopoulos B."/>
            <person name="Baker S.E."/>
            <person name="Barry K."/>
            <person name="Bills G."/>
            <person name="Bluhm B.H."/>
            <person name="Cannon C."/>
            <person name="Castanera R."/>
            <person name="Culley D.E."/>
            <person name="Daum C."/>
            <person name="Ezra D."/>
            <person name="Gonzalez J.B."/>
            <person name="Henrissat B."/>
            <person name="Kuo A."/>
            <person name="Liang C."/>
            <person name="Lipzen A."/>
            <person name="Lutzoni F."/>
            <person name="Magnuson J."/>
            <person name="Mondo S."/>
            <person name="Nolan M."/>
            <person name="Ohm R."/>
            <person name="Pangilinan J."/>
            <person name="Park H.-J."/>
            <person name="Ramirez L."/>
            <person name="Alfaro M."/>
            <person name="Sun H."/>
            <person name="Tritt A."/>
            <person name="Yoshinaga Y."/>
            <person name="Zwiers L.-H."/>
            <person name="Turgeon B.G."/>
            <person name="Goodwin S.B."/>
            <person name="Spatafora J.W."/>
            <person name="Crous P.W."/>
            <person name="Grigoriev I.V."/>
        </authorList>
    </citation>
    <scope>NUCLEOTIDE SEQUENCE</scope>
    <source>
        <strain evidence="3">CBS 342.82</strain>
    </source>
</reference>
<evidence type="ECO:0000313" key="2">
    <source>
        <dbReference type="Proteomes" id="UP000504637"/>
    </source>
</evidence>
<feature type="compositionally biased region" description="Polar residues" evidence="1">
    <location>
        <begin position="212"/>
        <end position="230"/>
    </location>
</feature>
<reference evidence="3" key="2">
    <citation type="submission" date="2020-04" db="EMBL/GenBank/DDBJ databases">
        <authorList>
            <consortium name="NCBI Genome Project"/>
        </authorList>
    </citation>
    <scope>NUCLEOTIDE SEQUENCE</scope>
    <source>
        <strain evidence="3">CBS 342.82</strain>
    </source>
</reference>
<evidence type="ECO:0000313" key="3">
    <source>
        <dbReference type="RefSeq" id="XP_033455252.1"/>
    </source>
</evidence>
<accession>A0A6J3LQR1</accession>
<sequence>MADFVELGAEAVNHLTDKHFDKGYDVYRKYVNGEKIESVVTPYDRERERKRRDSETAARSNHKDPEKRSSPPRASSQAGGSSREVRSSAATGAAAAAAPPPPPATSGGLPESHHHTAPSITNIAAQSTSSRRKQRNQLPSPERDTFQSTAIPIAAVGAAAAAAGAYTYNNNSNNPTRRDRGFERESSISDQVLREYEREVDDPTRRAEKVLSPSQLNKIPRSSTTTNKSIGGSYRRDSAMTSRYADDYREAGSQYAGSQRPRSQPPRSRYDDDGDSDYDEKSGRRSRGTGRGYDDRDYDRVIEETERYRGPVGAGPLVVRVRLQLLSLFRYFAHHHRITFPFRHTISLTSPTHTALRPPRKRKPLRRRPHLHQRRAHHHRHPIPRRRRQRPRPRHLPHPPHLPAGPRLGLRQPQPLSLAQQPRGPALEGETRGHLRHVGARAGRGPRRRGHRRPGGARVRRQERRQERPARHGDRRPHRRPRRQHRHQPVPRVEGEEGGREIREGQRPSRGAVGGRPESEQREVRTMCIERGSRGSGNIWMMMIVMMISR</sequence>
<name>A0A6J3LQR1_9PEZI</name>
<evidence type="ECO:0000256" key="1">
    <source>
        <dbReference type="SAM" id="MobiDB-lite"/>
    </source>
</evidence>
<feature type="compositionally biased region" description="Basic and acidic residues" evidence="1">
    <location>
        <begin position="176"/>
        <end position="209"/>
    </location>
</feature>
<feature type="compositionally biased region" description="Basic and acidic residues" evidence="1">
    <location>
        <begin position="35"/>
        <end position="69"/>
    </location>
</feature>
<feature type="compositionally biased region" description="Basic residues" evidence="1">
    <location>
        <begin position="434"/>
        <end position="463"/>
    </location>
</feature>
<dbReference type="OrthoDB" id="3647485at2759"/>
<gene>
    <name evidence="3" type="ORF">K489DRAFT_131018</name>
</gene>
<dbReference type="AlphaFoldDB" id="A0A6J3LQR1"/>
<protein>
    <submittedName>
        <fullName evidence="3">Uncharacterized protein</fullName>
    </submittedName>
</protein>
<feature type="region of interest" description="Disordered" evidence="1">
    <location>
        <begin position="166"/>
        <end position="298"/>
    </location>
</feature>
<dbReference type="GeneID" id="54356843"/>
<feature type="compositionally biased region" description="Low complexity" evidence="1">
    <location>
        <begin position="87"/>
        <end position="97"/>
    </location>
</feature>
<feature type="compositionally biased region" description="Polar residues" evidence="1">
    <location>
        <begin position="118"/>
        <end position="129"/>
    </location>
</feature>
<feature type="region of interest" description="Disordered" evidence="1">
    <location>
        <begin position="35"/>
        <end position="149"/>
    </location>
</feature>
<dbReference type="RefSeq" id="XP_033455252.1">
    <property type="nucleotide sequence ID" value="XM_033599044.1"/>
</dbReference>
<organism evidence="3">
    <name type="scientific">Dissoconium aciculare CBS 342.82</name>
    <dbReference type="NCBI Taxonomy" id="1314786"/>
    <lineage>
        <taxon>Eukaryota</taxon>
        <taxon>Fungi</taxon>
        <taxon>Dikarya</taxon>
        <taxon>Ascomycota</taxon>
        <taxon>Pezizomycotina</taxon>
        <taxon>Dothideomycetes</taxon>
        <taxon>Dothideomycetidae</taxon>
        <taxon>Mycosphaerellales</taxon>
        <taxon>Dissoconiaceae</taxon>
        <taxon>Dissoconium</taxon>
    </lineage>
</organism>
<feature type="compositionally biased region" description="Low complexity" evidence="1">
    <location>
        <begin position="258"/>
        <end position="267"/>
    </location>
</feature>
<feature type="compositionally biased region" description="Basic and acidic residues" evidence="1">
    <location>
        <begin position="234"/>
        <end position="250"/>
    </location>
</feature>
<keyword evidence="2" id="KW-1185">Reference proteome</keyword>
<reference evidence="3" key="3">
    <citation type="submission" date="2025-08" db="UniProtKB">
        <authorList>
            <consortium name="RefSeq"/>
        </authorList>
    </citation>
    <scope>IDENTIFICATION</scope>
    <source>
        <strain evidence="3">CBS 342.82</strain>
    </source>
</reference>
<dbReference type="Proteomes" id="UP000504637">
    <property type="component" value="Unplaced"/>
</dbReference>
<feature type="compositionally biased region" description="Low complexity" evidence="1">
    <location>
        <begin position="166"/>
        <end position="175"/>
    </location>
</feature>
<proteinExistence type="predicted"/>
<feature type="compositionally biased region" description="Basic residues" evidence="1">
    <location>
        <begin position="358"/>
        <end position="398"/>
    </location>
</feature>
<feature type="compositionally biased region" description="Basic and acidic residues" evidence="1">
    <location>
        <begin position="493"/>
        <end position="507"/>
    </location>
</feature>
<feature type="compositionally biased region" description="Basic residues" evidence="1">
    <location>
        <begin position="473"/>
        <end position="489"/>
    </location>
</feature>
<feature type="region of interest" description="Disordered" evidence="1">
    <location>
        <begin position="351"/>
        <end position="524"/>
    </location>
</feature>